<evidence type="ECO:0000256" key="1">
    <source>
        <dbReference type="ARBA" id="ARBA00022946"/>
    </source>
</evidence>
<dbReference type="EMBL" id="JAFBFC010000005">
    <property type="protein sequence ID" value="MBM7704116.1"/>
    <property type="molecule type" value="Genomic_DNA"/>
</dbReference>
<gene>
    <name evidence="3" type="ORF">JOC83_002966</name>
</gene>
<proteinExistence type="predicted"/>
<protein>
    <recommendedName>
        <fullName evidence="2">Staygreen protein domain-containing protein</fullName>
    </recommendedName>
</protein>
<evidence type="ECO:0000313" key="4">
    <source>
        <dbReference type="Proteomes" id="UP000809829"/>
    </source>
</evidence>
<evidence type="ECO:0000259" key="2">
    <source>
        <dbReference type="Pfam" id="PF12638"/>
    </source>
</evidence>
<dbReference type="Proteomes" id="UP000809829">
    <property type="component" value="Unassembled WGS sequence"/>
</dbReference>
<dbReference type="RefSeq" id="WP_205188127.1">
    <property type="nucleotide sequence ID" value="NZ_JAFBFC010000005.1"/>
</dbReference>
<organism evidence="3 4">
    <name type="scientific">Priestia iocasae</name>
    <dbReference type="NCBI Taxonomy" id="2291674"/>
    <lineage>
        <taxon>Bacteria</taxon>
        <taxon>Bacillati</taxon>
        <taxon>Bacillota</taxon>
        <taxon>Bacilli</taxon>
        <taxon>Bacillales</taxon>
        <taxon>Bacillaceae</taxon>
        <taxon>Priestia</taxon>
    </lineage>
</organism>
<evidence type="ECO:0000313" key="3">
    <source>
        <dbReference type="EMBL" id="MBM7704116.1"/>
    </source>
</evidence>
<keyword evidence="4" id="KW-1185">Reference proteome</keyword>
<name>A0ABS2QZG3_9BACI</name>
<dbReference type="PANTHER" id="PTHR31750:SF4">
    <property type="entry name" value="LP06106P"/>
    <property type="match status" value="1"/>
</dbReference>
<reference evidence="3 4" key="1">
    <citation type="submission" date="2021-01" db="EMBL/GenBank/DDBJ databases">
        <title>Genomic Encyclopedia of Type Strains, Phase IV (KMG-IV): sequencing the most valuable type-strain genomes for metagenomic binning, comparative biology and taxonomic classification.</title>
        <authorList>
            <person name="Goeker M."/>
        </authorList>
    </citation>
    <scope>NUCLEOTIDE SEQUENCE [LARGE SCALE GENOMIC DNA]</scope>
    <source>
        <strain evidence="3 4">DSM 104297</strain>
    </source>
</reference>
<accession>A0ABS2QZG3</accession>
<dbReference type="InterPro" id="IPR024438">
    <property type="entry name" value="Staygreen"/>
</dbReference>
<dbReference type="PANTHER" id="PTHR31750">
    <property type="entry name" value="PROTEIN STAY-GREEN 1, CHLOROPLASTIC-RELATED"/>
    <property type="match status" value="1"/>
</dbReference>
<feature type="domain" description="Staygreen protein" evidence="2">
    <location>
        <begin position="4"/>
        <end position="147"/>
    </location>
</feature>
<dbReference type="Pfam" id="PF12638">
    <property type="entry name" value="Staygreen"/>
    <property type="match status" value="1"/>
</dbReference>
<comment type="caution">
    <text evidence="3">The sequence shown here is derived from an EMBL/GenBank/DDBJ whole genome shotgun (WGS) entry which is preliminary data.</text>
</comment>
<sequence>MLILNPDKVDIKYQLGATPTQPIIPRKYTFLPIVNTSTISMIVGLEYAYDQMKQSRDELLASFKFHRHHYFFYMYCYIGKETTISLARKRYETFLKQIPIALKAMYHGDSAFFKAHPFLEQCPVYIHFDSDYPSLNGVEQIGYLSNYK</sequence>
<keyword evidence="1" id="KW-0809">Transit peptide</keyword>